<evidence type="ECO:0000313" key="7">
    <source>
        <dbReference type="EMBL" id="KAJ3444054.1"/>
    </source>
</evidence>
<dbReference type="GO" id="GO:0000145">
    <property type="term" value="C:exocyst"/>
    <property type="evidence" value="ECO:0007669"/>
    <property type="project" value="InterPro"/>
</dbReference>
<name>A0AAV7ZVX2_9EUKA</name>
<feature type="compositionally biased region" description="Basic residues" evidence="5">
    <location>
        <begin position="19"/>
        <end position="28"/>
    </location>
</feature>
<dbReference type="InterPro" id="IPR016159">
    <property type="entry name" value="Cullin_repeat-like_dom_sf"/>
</dbReference>
<accession>A0AAV7ZVX2</accession>
<dbReference type="InterPro" id="IPR042560">
    <property type="entry name" value="Exo84_C_2"/>
</dbReference>
<feature type="compositionally biased region" description="Low complexity" evidence="5">
    <location>
        <begin position="494"/>
        <end position="508"/>
    </location>
</feature>
<dbReference type="InterPro" id="IPR042561">
    <property type="entry name" value="Exo84_C_1"/>
</dbReference>
<evidence type="ECO:0000256" key="4">
    <source>
        <dbReference type="ARBA" id="ARBA00022927"/>
    </source>
</evidence>
<dbReference type="InterPro" id="IPR032403">
    <property type="entry name" value="Exo84_C"/>
</dbReference>
<comment type="caution">
    <text evidence="7">The sequence shown here is derived from an EMBL/GenBank/DDBJ whole genome shotgun (WGS) entry which is preliminary data.</text>
</comment>
<keyword evidence="4" id="KW-0653">Protein transport</keyword>
<dbReference type="EMBL" id="JANTQA010000023">
    <property type="protein sequence ID" value="KAJ3444054.1"/>
    <property type="molecule type" value="Genomic_DNA"/>
</dbReference>
<evidence type="ECO:0000259" key="6">
    <source>
        <dbReference type="Pfam" id="PF16528"/>
    </source>
</evidence>
<dbReference type="PANTHER" id="PTHR21426:SF12">
    <property type="entry name" value="EXOCYST COMPLEX COMPONENT 8"/>
    <property type="match status" value="1"/>
</dbReference>
<dbReference type="Pfam" id="PF16528">
    <property type="entry name" value="Exo84_C"/>
    <property type="match status" value="1"/>
</dbReference>
<dbReference type="Gene3D" id="1.20.58.1210">
    <property type="entry name" value="Exo84p, N-terminal helical domain"/>
    <property type="match status" value="1"/>
</dbReference>
<sequence>MNSPIKSNLLRTNSFFNKLKKTGNKNRSMKQQTPKSSQFTRFKKIENIKTKKKDKQDNNSPKEQLKLRQQELLHSFLGVYDIENNKRNSSQSKKRNSQTNLAYQSLLQSNRSSKKKMKDVMLKGLIEKKIKPVEFIRLFCEHHTSSEIREQSKLLEKEKKKASESVRDSVSKDYPSYIETAQEISKIEQDLIRIKRILQENSNCVSTMETITILKQTENDLPKKKISDEQKDNINKTWSWLFDAPDKLEQLISERNFEQAVELLYHVRIFVDKNFEKIGKYEEFRKKRFPQIKENLAKNLYIELKEYSQNEEKSREIVKLLIKIGREERAREILLESRSNIIKKEIKALNLEGDIFVYVTQVSEIVFRCLAQACDDFQHSFEDNQKISSLIDWIGKEVENYTTILTRQLLHNENFQIIMECVEQAHKYCNGLEKKGVSFKFLLKRKFHPLIVKSLKNEIKHRINEITKNISEDDWKLQNLALKNPPKETDNTSRNKNAKNSNTKSSQSGGSNKKTIQLTSSGKQMYKIINIFIADITEIFNLNLYDHVISSIQILFRHYLEKLKEDMLKKTALQTQKDIAKIANSFNIYDDLLPRVARRFQTLLQRPIIELDSFRNKLEKLHFSMVSTFVKRITNSILNQEKLKKLEARYAQNSAHKNEPSKIIQQVFEGIYSLSNPLSKSSLKPVLVDKIISSSILRITEIFLNKMESWTGQSKRCIFGLHGLQYFVIDMFFITTVSGFYSNKEIDQNISNLIYQATHAFCSVNKKDPENVLRQNSWFIKRVERCINNHRIFKNLEMI</sequence>
<evidence type="ECO:0000256" key="5">
    <source>
        <dbReference type="SAM" id="MobiDB-lite"/>
    </source>
</evidence>
<keyword evidence="2" id="KW-0813">Transport</keyword>
<feature type="region of interest" description="Disordered" evidence="5">
    <location>
        <begin position="84"/>
        <end position="115"/>
    </location>
</feature>
<evidence type="ECO:0000256" key="2">
    <source>
        <dbReference type="ARBA" id="ARBA00022448"/>
    </source>
</evidence>
<feature type="compositionally biased region" description="Polar residues" evidence="5">
    <location>
        <begin position="29"/>
        <end position="40"/>
    </location>
</feature>
<dbReference type="Gene3D" id="1.20.58.1220">
    <property type="entry name" value="Exo84p, C-terminal helical domain"/>
    <property type="match status" value="1"/>
</dbReference>
<evidence type="ECO:0000256" key="3">
    <source>
        <dbReference type="ARBA" id="ARBA00022483"/>
    </source>
</evidence>
<evidence type="ECO:0000256" key="1">
    <source>
        <dbReference type="ARBA" id="ARBA00007210"/>
    </source>
</evidence>
<dbReference type="SUPFAM" id="SSF74788">
    <property type="entry name" value="Cullin repeat-like"/>
    <property type="match status" value="1"/>
</dbReference>
<dbReference type="GO" id="GO:0006893">
    <property type="term" value="P:Golgi to plasma membrane transport"/>
    <property type="evidence" value="ECO:0007669"/>
    <property type="project" value="TreeGrafter"/>
</dbReference>
<dbReference type="AlphaFoldDB" id="A0AAV7ZVX2"/>
<reference evidence="7" key="1">
    <citation type="submission" date="2022-08" db="EMBL/GenBank/DDBJ databases">
        <title>Novel sulphate-reducing endosymbionts in the free-living metamonad Anaeramoeba.</title>
        <authorList>
            <person name="Jerlstrom-Hultqvist J."/>
            <person name="Cepicka I."/>
            <person name="Gallot-Lavallee L."/>
            <person name="Salas-Leiva D."/>
            <person name="Curtis B.A."/>
            <person name="Zahonova K."/>
            <person name="Pipaliya S."/>
            <person name="Dacks J."/>
            <person name="Roger A.J."/>
        </authorList>
    </citation>
    <scope>NUCLEOTIDE SEQUENCE</scope>
    <source>
        <strain evidence="7">Busselton2</strain>
    </source>
</reference>
<feature type="compositionally biased region" description="Polar residues" evidence="5">
    <location>
        <begin position="99"/>
        <end position="111"/>
    </location>
</feature>
<organism evidence="7 8">
    <name type="scientific">Anaeramoeba flamelloides</name>
    <dbReference type="NCBI Taxonomy" id="1746091"/>
    <lineage>
        <taxon>Eukaryota</taxon>
        <taxon>Metamonada</taxon>
        <taxon>Anaeramoebidae</taxon>
        <taxon>Anaeramoeba</taxon>
    </lineage>
</organism>
<protein>
    <submittedName>
        <fullName evidence="7">Exocyst complex component</fullName>
    </submittedName>
</protein>
<dbReference type="InterPro" id="IPR033961">
    <property type="entry name" value="Exo84"/>
</dbReference>
<feature type="domain" description="Exocyst component Exo84 C-terminal" evidence="6">
    <location>
        <begin position="240"/>
        <end position="439"/>
    </location>
</feature>
<proteinExistence type="inferred from homology"/>
<comment type="similarity">
    <text evidence="1">Belongs to the EXO84 family.</text>
</comment>
<dbReference type="PANTHER" id="PTHR21426">
    <property type="entry name" value="EXOCYST COMPLEX COMPONENT 8"/>
    <property type="match status" value="1"/>
</dbReference>
<keyword evidence="3" id="KW-0268">Exocytosis</keyword>
<feature type="region of interest" description="Disordered" evidence="5">
    <location>
        <begin position="482"/>
        <end position="515"/>
    </location>
</feature>
<gene>
    <name evidence="7" type="ORF">M0812_09904</name>
</gene>
<feature type="region of interest" description="Disordered" evidence="5">
    <location>
        <begin position="19"/>
        <end position="42"/>
    </location>
</feature>
<dbReference type="GO" id="GO:0006887">
    <property type="term" value="P:exocytosis"/>
    <property type="evidence" value="ECO:0007669"/>
    <property type="project" value="UniProtKB-KW"/>
</dbReference>
<dbReference type="Proteomes" id="UP001146793">
    <property type="component" value="Unassembled WGS sequence"/>
</dbReference>
<dbReference type="GO" id="GO:0015031">
    <property type="term" value="P:protein transport"/>
    <property type="evidence" value="ECO:0007669"/>
    <property type="project" value="UniProtKB-KW"/>
</dbReference>
<evidence type="ECO:0000313" key="8">
    <source>
        <dbReference type="Proteomes" id="UP001146793"/>
    </source>
</evidence>